<keyword evidence="1" id="KW-0472">Membrane</keyword>
<keyword evidence="1" id="KW-1133">Transmembrane helix</keyword>
<evidence type="ECO:0000256" key="1">
    <source>
        <dbReference type="SAM" id="Phobius"/>
    </source>
</evidence>
<feature type="transmembrane region" description="Helical" evidence="1">
    <location>
        <begin position="38"/>
        <end position="55"/>
    </location>
</feature>
<proteinExistence type="predicted"/>
<sequence length="58" mass="7094">MNIVNLIKKHWKEFFLITIIIFILNLIEVKFFNKIFSWWEALKIIIISFIVSLNLKKK</sequence>
<comment type="caution">
    <text evidence="2">The sequence shown here is derived from an EMBL/GenBank/DDBJ whole genome shotgun (WGS) entry which is preliminary data.</text>
</comment>
<accession>U7VAL7</accession>
<protein>
    <submittedName>
        <fullName evidence="2">Uncharacterized protein</fullName>
    </submittedName>
</protein>
<evidence type="ECO:0000313" key="2">
    <source>
        <dbReference type="EMBL" id="ERT68737.1"/>
    </source>
</evidence>
<evidence type="ECO:0000313" key="3">
    <source>
        <dbReference type="Proteomes" id="UP000017081"/>
    </source>
</evidence>
<reference evidence="2 3" key="1">
    <citation type="submission" date="2013-08" db="EMBL/GenBank/DDBJ databases">
        <authorList>
            <person name="Weinstock G."/>
            <person name="Sodergren E."/>
            <person name="Wylie T."/>
            <person name="Fulton L."/>
            <person name="Fulton R."/>
            <person name="Fronick C."/>
            <person name="O'Laughlin M."/>
            <person name="Godfrey J."/>
            <person name="Miner T."/>
            <person name="Herter B."/>
            <person name="Appelbaum E."/>
            <person name="Cordes M."/>
            <person name="Lek S."/>
            <person name="Wollam A."/>
            <person name="Pepin K.H."/>
            <person name="Palsikar V.B."/>
            <person name="Mitreva M."/>
            <person name="Wilson R.K."/>
        </authorList>
    </citation>
    <scope>NUCLEOTIDE SEQUENCE [LARGE SCALE GENOMIC DNA]</scope>
    <source>
        <strain evidence="2 3">ATCC BAA-474</strain>
    </source>
</reference>
<dbReference type="Proteomes" id="UP000017081">
    <property type="component" value="Unassembled WGS sequence"/>
</dbReference>
<dbReference type="EMBL" id="AXZF01000052">
    <property type="protein sequence ID" value="ERT68737.1"/>
    <property type="molecule type" value="Genomic_DNA"/>
</dbReference>
<keyword evidence="1" id="KW-0812">Transmembrane</keyword>
<name>U7VAL7_9FUSO</name>
<organism evidence="2 3">
    <name type="scientific">Cetobacterium somerae ATCC BAA-474</name>
    <dbReference type="NCBI Taxonomy" id="1319815"/>
    <lineage>
        <taxon>Bacteria</taxon>
        <taxon>Fusobacteriati</taxon>
        <taxon>Fusobacteriota</taxon>
        <taxon>Fusobacteriia</taxon>
        <taxon>Fusobacteriales</taxon>
        <taxon>Fusobacteriaceae</taxon>
        <taxon>Cetobacterium</taxon>
    </lineage>
</organism>
<keyword evidence="3" id="KW-1185">Reference proteome</keyword>
<feature type="transmembrane region" description="Helical" evidence="1">
    <location>
        <begin position="14"/>
        <end position="32"/>
    </location>
</feature>
<gene>
    <name evidence="2" type="ORF">HMPREF0202_01356</name>
</gene>
<dbReference type="HOGENOM" id="CLU_2971032_0_0_0"/>
<dbReference type="AlphaFoldDB" id="U7VAL7"/>